<dbReference type="InterPro" id="IPR026444">
    <property type="entry name" value="Secre_tail"/>
</dbReference>
<accession>A0A5M6CDT1</accession>
<evidence type="ECO:0000256" key="1">
    <source>
        <dbReference type="SAM" id="SignalP"/>
    </source>
</evidence>
<organism evidence="3 4">
    <name type="scientific">Taibaiella lutea</name>
    <dbReference type="NCBI Taxonomy" id="2608001"/>
    <lineage>
        <taxon>Bacteria</taxon>
        <taxon>Pseudomonadati</taxon>
        <taxon>Bacteroidota</taxon>
        <taxon>Chitinophagia</taxon>
        <taxon>Chitinophagales</taxon>
        <taxon>Chitinophagaceae</taxon>
        <taxon>Taibaiella</taxon>
    </lineage>
</organism>
<comment type="caution">
    <text evidence="3">The sequence shown here is derived from an EMBL/GenBank/DDBJ whole genome shotgun (WGS) entry which is preliminary data.</text>
</comment>
<dbReference type="Proteomes" id="UP000323632">
    <property type="component" value="Unassembled WGS sequence"/>
</dbReference>
<proteinExistence type="predicted"/>
<sequence>MKRFYTTMALLGALVTSASAQTIANVSGTLVAPLAADANTPFNIPCTDSFEYEFIFVNQGPGTIGVTDTAFFITPFAGEGLVNYYKPTAPVAANDTLVHFSGKMAKSQIKRLINEAQDDYVFAPFTDGNYFYPAIFVGFSTDTTILKDNDGTDDGGITAVKINCATAVKDVNFSKSSLNIFPNPANNQISFTNEFAATTVAFVKITDLTGRVVKTMNLGKQNAGTKTYNVDLSGMNNGMYYIELITDETRSISKFTKN</sequence>
<reference evidence="3 4" key="1">
    <citation type="submission" date="2019-09" db="EMBL/GenBank/DDBJ databases">
        <title>Genome sequence and assembly of Taibaiella sp.</title>
        <authorList>
            <person name="Chhetri G."/>
        </authorList>
    </citation>
    <scope>NUCLEOTIDE SEQUENCE [LARGE SCALE GENOMIC DNA]</scope>
    <source>
        <strain evidence="3 4">KVB11</strain>
    </source>
</reference>
<evidence type="ECO:0000259" key="2">
    <source>
        <dbReference type="Pfam" id="PF18962"/>
    </source>
</evidence>
<name>A0A5M6CDT1_9BACT</name>
<feature type="chain" id="PRO_5024424777" evidence="1">
    <location>
        <begin position="21"/>
        <end position="258"/>
    </location>
</feature>
<dbReference type="RefSeq" id="WP_150033009.1">
    <property type="nucleotide sequence ID" value="NZ_VWSH01000003.1"/>
</dbReference>
<keyword evidence="1" id="KW-0732">Signal</keyword>
<feature type="signal peptide" evidence="1">
    <location>
        <begin position="1"/>
        <end position="20"/>
    </location>
</feature>
<gene>
    <name evidence="3" type="ORF">F0919_11990</name>
</gene>
<dbReference type="AlphaFoldDB" id="A0A5M6CDT1"/>
<dbReference type="NCBIfam" id="TIGR04183">
    <property type="entry name" value="Por_Secre_tail"/>
    <property type="match status" value="1"/>
</dbReference>
<dbReference type="Pfam" id="PF18962">
    <property type="entry name" value="Por_Secre_tail"/>
    <property type="match status" value="1"/>
</dbReference>
<evidence type="ECO:0000313" key="3">
    <source>
        <dbReference type="EMBL" id="KAA5533261.1"/>
    </source>
</evidence>
<protein>
    <submittedName>
        <fullName evidence="3">T9SS type A sorting domain-containing protein</fullName>
    </submittedName>
</protein>
<feature type="domain" description="Secretion system C-terminal sorting" evidence="2">
    <location>
        <begin position="180"/>
        <end position="255"/>
    </location>
</feature>
<keyword evidence="4" id="KW-1185">Reference proteome</keyword>
<dbReference type="EMBL" id="VWSH01000003">
    <property type="protein sequence ID" value="KAA5533261.1"/>
    <property type="molecule type" value="Genomic_DNA"/>
</dbReference>
<evidence type="ECO:0000313" key="4">
    <source>
        <dbReference type="Proteomes" id="UP000323632"/>
    </source>
</evidence>